<name>A0A0F5L719_9HYPH</name>
<keyword evidence="2" id="KW-0145">Chemotaxis</keyword>
<dbReference type="EMBL" id="LAJG01000022">
    <property type="protein sequence ID" value="KKB78191.1"/>
    <property type="molecule type" value="Genomic_DNA"/>
</dbReference>
<evidence type="ECO:0000259" key="7">
    <source>
        <dbReference type="PROSITE" id="PS50885"/>
    </source>
</evidence>
<dbReference type="Pfam" id="PF00672">
    <property type="entry name" value="HAMP"/>
    <property type="match status" value="1"/>
</dbReference>
<evidence type="ECO:0000259" key="6">
    <source>
        <dbReference type="PROSITE" id="PS50111"/>
    </source>
</evidence>
<dbReference type="GO" id="GO:0006935">
    <property type="term" value="P:chemotaxis"/>
    <property type="evidence" value="ECO:0007669"/>
    <property type="project" value="UniProtKB-KW"/>
</dbReference>
<sequence length="683" mass="71721">MSLPALKLGAKLALASVIGIVVVAGMVAATIVGTNLTKEADAFQERQLEIRRLMLNASIALRDVQIVGANLRNASTPADIEAATAAEASASERLVTFVTDARGLMTKPENLAKSATVLESLTQYATQLDALADNRKAAIAAQGTPATIGLGEQLTEIEAGMGTLTDTMMRLTEEVTQAATTLSIEANTAADERRDLTTLVNEIMGALAVLVLIAAAIFGSRSVARPIARITERMTGLAGGDLTSDIPFAGRRDEIGDMAKAVAVFRDNGERVAALGAEEAERARHAAARAQTMDRFQAEFDEVVRGAVDGDFSRRIQSRFDDADIARIAANFNGMVETIETAFTESGQVLSALARTDLTQRITGSYRGALDRLKTDTNAVADNLTSVMGQLRETSRALKSATGEILAGANDLSERTTKQAAAIEQTSASIEQLSSTVVDNAKRAEDAAASTMASAQLASDGGRVMQLATGAMERITTSSGKISSIIGMIDDIAFQTNLLALNASVEAARAGEAGKGFAVVAVEVRRLAQSAAEASSEVKALIEQSASEVGEGSRLVANAAAKLKLILDAVETNSALMRSIAGASKEQSSAIAEVSVAVRQMDEMTQHNAALVEETNAAIEQTEARASDLDRIVDQFRIADLGHGERSAPRANPVKTLQQKATSAARAFVRHGSAALKDDWSAF</sequence>
<dbReference type="Gene3D" id="6.10.340.10">
    <property type="match status" value="1"/>
</dbReference>
<feature type="domain" description="HAMP" evidence="7">
    <location>
        <begin position="348"/>
        <end position="389"/>
    </location>
</feature>
<reference evidence="8 9" key="1">
    <citation type="submission" date="2015-03" db="EMBL/GenBank/DDBJ databases">
        <authorList>
            <person name="Hassan Y.I."/>
            <person name="Lepp D."/>
            <person name="Zhou T."/>
        </authorList>
    </citation>
    <scope>NUCLEOTIDE SEQUENCE [LARGE SCALE GENOMIC DNA]</scope>
    <source>
        <strain evidence="8 9">GH2-10</strain>
    </source>
</reference>
<dbReference type="PROSITE" id="PS50885">
    <property type="entry name" value="HAMP"/>
    <property type="match status" value="3"/>
</dbReference>
<dbReference type="GO" id="GO:0007165">
    <property type="term" value="P:signal transduction"/>
    <property type="evidence" value="ECO:0007669"/>
    <property type="project" value="UniProtKB-KW"/>
</dbReference>
<dbReference type="InterPro" id="IPR051310">
    <property type="entry name" value="MCP_chemotaxis"/>
</dbReference>
<dbReference type="PANTHER" id="PTHR43531">
    <property type="entry name" value="PROTEIN ICFG"/>
    <property type="match status" value="1"/>
</dbReference>
<gene>
    <name evidence="8" type="ORF">VW35_11015</name>
</gene>
<evidence type="ECO:0000256" key="3">
    <source>
        <dbReference type="ARBA" id="ARBA00029447"/>
    </source>
</evidence>
<feature type="domain" description="Methyl-accepting transducer" evidence="6">
    <location>
        <begin position="394"/>
        <end position="623"/>
    </location>
</feature>
<dbReference type="FunFam" id="1.10.287.950:FF:000001">
    <property type="entry name" value="Methyl-accepting chemotaxis sensory transducer"/>
    <property type="match status" value="1"/>
</dbReference>
<feature type="transmembrane region" description="Helical" evidence="5">
    <location>
        <begin position="203"/>
        <end position="224"/>
    </location>
</feature>
<evidence type="ECO:0000256" key="1">
    <source>
        <dbReference type="ARBA" id="ARBA00004370"/>
    </source>
</evidence>
<dbReference type="InterPro" id="IPR004089">
    <property type="entry name" value="MCPsignal_dom"/>
</dbReference>
<dbReference type="RefSeq" id="WP_046143126.1">
    <property type="nucleotide sequence ID" value="NZ_LAJG01000022.1"/>
</dbReference>
<dbReference type="Pfam" id="PF18947">
    <property type="entry name" value="HAMP_2"/>
    <property type="match status" value="1"/>
</dbReference>
<comment type="subcellular location">
    <subcellularLocation>
        <location evidence="1">Membrane</location>
    </subcellularLocation>
</comment>
<dbReference type="InterPro" id="IPR003660">
    <property type="entry name" value="HAMP_dom"/>
</dbReference>
<dbReference type="Pfam" id="PF00015">
    <property type="entry name" value="MCPsignal"/>
    <property type="match status" value="1"/>
</dbReference>
<dbReference type="SUPFAM" id="SSF58104">
    <property type="entry name" value="Methyl-accepting chemotaxis protein (MCP) signaling domain"/>
    <property type="match status" value="1"/>
</dbReference>
<evidence type="ECO:0000313" key="9">
    <source>
        <dbReference type="Proteomes" id="UP000033514"/>
    </source>
</evidence>
<dbReference type="SMART" id="SM00304">
    <property type="entry name" value="HAMP"/>
    <property type="match status" value="2"/>
</dbReference>
<evidence type="ECO:0000256" key="4">
    <source>
        <dbReference type="PROSITE-ProRule" id="PRU00284"/>
    </source>
</evidence>
<dbReference type="SMART" id="SM00283">
    <property type="entry name" value="MA"/>
    <property type="match status" value="1"/>
</dbReference>
<comment type="caution">
    <text evidence="8">The sequence shown here is derived from an EMBL/GenBank/DDBJ whole genome shotgun (WGS) entry which is preliminary data.</text>
</comment>
<keyword evidence="5" id="KW-0472">Membrane</keyword>
<keyword evidence="9" id="KW-1185">Reference proteome</keyword>
<dbReference type="CDD" id="cd06225">
    <property type="entry name" value="HAMP"/>
    <property type="match status" value="1"/>
</dbReference>
<keyword evidence="4" id="KW-0807">Transducer</keyword>
<dbReference type="PANTHER" id="PTHR43531:SF11">
    <property type="entry name" value="METHYL-ACCEPTING CHEMOTAXIS PROTEIN 3"/>
    <property type="match status" value="1"/>
</dbReference>
<evidence type="ECO:0000256" key="5">
    <source>
        <dbReference type="SAM" id="Phobius"/>
    </source>
</evidence>
<keyword evidence="5" id="KW-1133">Transmembrane helix</keyword>
<evidence type="ECO:0008006" key="10">
    <source>
        <dbReference type="Google" id="ProtNLM"/>
    </source>
</evidence>
<dbReference type="OrthoDB" id="8320983at2"/>
<dbReference type="SUPFAM" id="SSF158472">
    <property type="entry name" value="HAMP domain-like"/>
    <property type="match status" value="1"/>
</dbReference>
<feature type="transmembrane region" description="Helical" evidence="5">
    <location>
        <begin position="12"/>
        <end position="32"/>
    </location>
</feature>
<keyword evidence="5" id="KW-0812">Transmembrane</keyword>
<protein>
    <recommendedName>
        <fullName evidence="10">Chemotaxis protein</fullName>
    </recommendedName>
</protein>
<feature type="domain" description="HAMP" evidence="7">
    <location>
        <begin position="221"/>
        <end position="274"/>
    </location>
</feature>
<feature type="domain" description="HAMP" evidence="7">
    <location>
        <begin position="309"/>
        <end position="344"/>
    </location>
</feature>
<organism evidence="8 9">
    <name type="scientific">Devosia soli</name>
    <dbReference type="NCBI Taxonomy" id="361041"/>
    <lineage>
        <taxon>Bacteria</taxon>
        <taxon>Pseudomonadati</taxon>
        <taxon>Pseudomonadota</taxon>
        <taxon>Alphaproteobacteria</taxon>
        <taxon>Hyphomicrobiales</taxon>
        <taxon>Devosiaceae</taxon>
        <taxon>Devosia</taxon>
    </lineage>
</organism>
<dbReference type="Gene3D" id="1.10.287.950">
    <property type="entry name" value="Methyl-accepting chemotaxis protein"/>
    <property type="match status" value="1"/>
</dbReference>
<dbReference type="STRING" id="361041.VW35_11015"/>
<comment type="similarity">
    <text evidence="3">Belongs to the methyl-accepting chemotaxis (MCP) protein family.</text>
</comment>
<dbReference type="AlphaFoldDB" id="A0A0F5L719"/>
<dbReference type="PATRIC" id="fig|361041.3.peg.1570"/>
<dbReference type="GO" id="GO:0016020">
    <property type="term" value="C:membrane"/>
    <property type="evidence" value="ECO:0007669"/>
    <property type="project" value="UniProtKB-SubCell"/>
</dbReference>
<dbReference type="Proteomes" id="UP000033514">
    <property type="component" value="Unassembled WGS sequence"/>
</dbReference>
<evidence type="ECO:0000256" key="2">
    <source>
        <dbReference type="ARBA" id="ARBA00022500"/>
    </source>
</evidence>
<evidence type="ECO:0000313" key="8">
    <source>
        <dbReference type="EMBL" id="KKB78191.1"/>
    </source>
</evidence>
<accession>A0A0F5L719</accession>
<proteinExistence type="inferred from homology"/>
<dbReference type="PROSITE" id="PS50111">
    <property type="entry name" value="CHEMOTAXIS_TRANSDUC_2"/>
    <property type="match status" value="1"/>
</dbReference>